<evidence type="ECO:0000256" key="2">
    <source>
        <dbReference type="SAM" id="SignalP"/>
    </source>
</evidence>
<feature type="domain" description="Peptidase C1A papain C-terminal" evidence="3">
    <location>
        <begin position="69"/>
        <end position="284"/>
    </location>
</feature>
<dbReference type="EMBL" id="JARBJD010000086">
    <property type="protein sequence ID" value="KAK2953847.1"/>
    <property type="molecule type" value="Genomic_DNA"/>
</dbReference>
<evidence type="ECO:0000313" key="5">
    <source>
        <dbReference type="Proteomes" id="UP001281761"/>
    </source>
</evidence>
<proteinExistence type="inferred from homology"/>
<sequence length="287" mass="31911">MFLFILANLIHAAASFDPSIVDSVNKNRRATWKARDYRGTRFSPAKVVKSLDKTILPEDPLDFMAPLSAPSSYDIREAYPDYVLPIYDQDDCGGCWAFATSGSMSIRRGIAGCWSGPLSMQDLISCDITNSACRGGNPARAQLWAKNKGMTTYSCLPFVSASGRVPTCPTKCRNGSEIERFKWDKTLTLRVDQVQESLFNEGPLYARFNIYEDFLSYSSGVYQHLEGDNLGSHAVILLGWGEENGVKYWLLQNSWSEDWGEQGYFKIKMGTNEAGIEGGFYGGTVVC</sequence>
<keyword evidence="2" id="KW-0732">Signal</keyword>
<dbReference type="InterPro" id="IPR025661">
    <property type="entry name" value="Pept_asp_AS"/>
</dbReference>
<keyword evidence="5" id="KW-1185">Reference proteome</keyword>
<dbReference type="Proteomes" id="UP001281761">
    <property type="component" value="Unassembled WGS sequence"/>
</dbReference>
<dbReference type="Pfam" id="PF00112">
    <property type="entry name" value="Peptidase_C1"/>
    <property type="match status" value="1"/>
</dbReference>
<dbReference type="PROSITE" id="PS00640">
    <property type="entry name" value="THIOL_PROTEASE_ASN"/>
    <property type="match status" value="1"/>
</dbReference>
<name>A0ABQ9XSC3_9EUKA</name>
<dbReference type="PRINTS" id="PR00705">
    <property type="entry name" value="PAPAIN"/>
</dbReference>
<dbReference type="GO" id="GO:0004197">
    <property type="term" value="F:cysteine-type endopeptidase activity"/>
    <property type="evidence" value="ECO:0007669"/>
    <property type="project" value="UniProtKB-EC"/>
</dbReference>
<comment type="similarity">
    <text evidence="1">Belongs to the peptidase C1 family.</text>
</comment>
<dbReference type="InterPro" id="IPR038765">
    <property type="entry name" value="Papain-like_cys_pep_sf"/>
</dbReference>
<evidence type="ECO:0000256" key="1">
    <source>
        <dbReference type="ARBA" id="ARBA00008455"/>
    </source>
</evidence>
<dbReference type="SUPFAM" id="SSF54001">
    <property type="entry name" value="Cysteine proteinases"/>
    <property type="match status" value="1"/>
</dbReference>
<dbReference type="Gene3D" id="3.90.70.10">
    <property type="entry name" value="Cysteine proteinases"/>
    <property type="match status" value="1"/>
</dbReference>
<dbReference type="InterPro" id="IPR000169">
    <property type="entry name" value="Pept_cys_AS"/>
</dbReference>
<evidence type="ECO:0000313" key="4">
    <source>
        <dbReference type="EMBL" id="KAK2953847.1"/>
    </source>
</evidence>
<reference evidence="4 5" key="1">
    <citation type="journal article" date="2022" name="bioRxiv">
        <title>Genomics of Preaxostyla Flagellates Illuminates Evolutionary Transitions and the Path Towards Mitochondrial Loss.</title>
        <authorList>
            <person name="Novak L.V.F."/>
            <person name="Treitli S.C."/>
            <person name="Pyrih J."/>
            <person name="Halakuc P."/>
            <person name="Pipaliya S.V."/>
            <person name="Vacek V."/>
            <person name="Brzon O."/>
            <person name="Soukal P."/>
            <person name="Eme L."/>
            <person name="Dacks J.B."/>
            <person name="Karnkowska A."/>
            <person name="Elias M."/>
            <person name="Hampl V."/>
        </authorList>
    </citation>
    <scope>NUCLEOTIDE SEQUENCE [LARGE SCALE GENOMIC DNA]</scope>
    <source>
        <strain evidence="4">NAU3</strain>
        <tissue evidence="4">Gut</tissue>
    </source>
</reference>
<dbReference type="InterPro" id="IPR000668">
    <property type="entry name" value="Peptidase_C1A_C"/>
</dbReference>
<evidence type="ECO:0000259" key="3">
    <source>
        <dbReference type="SMART" id="SM00645"/>
    </source>
</evidence>
<dbReference type="PANTHER" id="PTHR12411">
    <property type="entry name" value="CYSTEINE PROTEASE FAMILY C1-RELATED"/>
    <property type="match status" value="1"/>
</dbReference>
<dbReference type="InterPro" id="IPR013128">
    <property type="entry name" value="Peptidase_C1A"/>
</dbReference>
<feature type="chain" id="PRO_5046970952" evidence="2">
    <location>
        <begin position="16"/>
        <end position="287"/>
    </location>
</feature>
<gene>
    <name evidence="4" type="ORF">BLNAU_11250</name>
</gene>
<feature type="signal peptide" evidence="2">
    <location>
        <begin position="1"/>
        <end position="15"/>
    </location>
</feature>
<comment type="caution">
    <text evidence="4">The sequence shown here is derived from an EMBL/GenBank/DDBJ whole genome shotgun (WGS) entry which is preliminary data.</text>
</comment>
<dbReference type="SMART" id="SM00645">
    <property type="entry name" value="Pept_C1"/>
    <property type="match status" value="1"/>
</dbReference>
<accession>A0ABQ9XSC3</accession>
<keyword evidence="4" id="KW-0378">Hydrolase</keyword>
<dbReference type="EC" id="3.4.22.1" evidence="4"/>
<protein>
    <submittedName>
        <fullName evidence="4">Cathepsin B</fullName>
        <ecNumber evidence="4">3.4.22.1</ecNumber>
    </submittedName>
</protein>
<organism evidence="4 5">
    <name type="scientific">Blattamonas nauphoetae</name>
    <dbReference type="NCBI Taxonomy" id="2049346"/>
    <lineage>
        <taxon>Eukaryota</taxon>
        <taxon>Metamonada</taxon>
        <taxon>Preaxostyla</taxon>
        <taxon>Oxymonadida</taxon>
        <taxon>Blattamonas</taxon>
    </lineage>
</organism>
<dbReference type="PROSITE" id="PS00139">
    <property type="entry name" value="THIOL_PROTEASE_CYS"/>
    <property type="match status" value="1"/>
</dbReference>